<dbReference type="EMBL" id="JAULSU010000001">
    <property type="protein sequence ID" value="KAK0633892.1"/>
    <property type="molecule type" value="Genomic_DNA"/>
</dbReference>
<accession>A0AA40CCY7</accession>
<organism evidence="2 3">
    <name type="scientific">Immersiella caudata</name>
    <dbReference type="NCBI Taxonomy" id="314043"/>
    <lineage>
        <taxon>Eukaryota</taxon>
        <taxon>Fungi</taxon>
        <taxon>Dikarya</taxon>
        <taxon>Ascomycota</taxon>
        <taxon>Pezizomycotina</taxon>
        <taxon>Sordariomycetes</taxon>
        <taxon>Sordariomycetidae</taxon>
        <taxon>Sordariales</taxon>
        <taxon>Lasiosphaeriaceae</taxon>
        <taxon>Immersiella</taxon>
    </lineage>
</organism>
<reference evidence="2" key="1">
    <citation type="submission" date="2023-06" db="EMBL/GenBank/DDBJ databases">
        <title>Genome-scale phylogeny and comparative genomics of the fungal order Sordariales.</title>
        <authorList>
            <consortium name="Lawrence Berkeley National Laboratory"/>
            <person name="Hensen N."/>
            <person name="Bonometti L."/>
            <person name="Westerberg I."/>
            <person name="Brannstrom I.O."/>
            <person name="Guillou S."/>
            <person name="Cros-Aarteil S."/>
            <person name="Calhoun S."/>
            <person name="Haridas S."/>
            <person name="Kuo A."/>
            <person name="Mondo S."/>
            <person name="Pangilinan J."/>
            <person name="Riley R."/>
            <person name="Labutti K."/>
            <person name="Andreopoulos B."/>
            <person name="Lipzen A."/>
            <person name="Chen C."/>
            <person name="Yanf M."/>
            <person name="Daum C."/>
            <person name="Ng V."/>
            <person name="Clum A."/>
            <person name="Steindorff A."/>
            <person name="Ohm R."/>
            <person name="Martin F."/>
            <person name="Silar P."/>
            <person name="Natvig D."/>
            <person name="Lalanne C."/>
            <person name="Gautier V."/>
            <person name="Ament-Velasquez S.L."/>
            <person name="Kruys A."/>
            <person name="Hutchinson M.I."/>
            <person name="Powell A.J."/>
            <person name="Barry K."/>
            <person name="Miller A.N."/>
            <person name="Grigoriev I.V."/>
            <person name="Debuchy R."/>
            <person name="Gladieux P."/>
            <person name="Thoren M.H."/>
            <person name="Johannesson H."/>
        </authorList>
    </citation>
    <scope>NUCLEOTIDE SEQUENCE</scope>
    <source>
        <strain evidence="2">CBS 606.72</strain>
    </source>
</reference>
<feature type="region of interest" description="Disordered" evidence="1">
    <location>
        <begin position="1"/>
        <end position="33"/>
    </location>
</feature>
<evidence type="ECO:0000313" key="3">
    <source>
        <dbReference type="Proteomes" id="UP001175000"/>
    </source>
</evidence>
<name>A0AA40CCY7_9PEZI</name>
<comment type="caution">
    <text evidence="2">The sequence shown here is derived from an EMBL/GenBank/DDBJ whole genome shotgun (WGS) entry which is preliminary data.</text>
</comment>
<evidence type="ECO:0000313" key="2">
    <source>
        <dbReference type="EMBL" id="KAK0633892.1"/>
    </source>
</evidence>
<dbReference type="Proteomes" id="UP001175000">
    <property type="component" value="Unassembled WGS sequence"/>
</dbReference>
<feature type="compositionally biased region" description="Basic and acidic residues" evidence="1">
    <location>
        <begin position="1"/>
        <end position="16"/>
    </location>
</feature>
<proteinExistence type="predicted"/>
<protein>
    <submittedName>
        <fullName evidence="2">Uncharacterized protein</fullName>
    </submittedName>
</protein>
<evidence type="ECO:0000256" key="1">
    <source>
        <dbReference type="SAM" id="MobiDB-lite"/>
    </source>
</evidence>
<keyword evidence="3" id="KW-1185">Reference proteome</keyword>
<dbReference type="AlphaFoldDB" id="A0AA40CCY7"/>
<gene>
    <name evidence="2" type="ORF">B0T14DRAFT_599070</name>
</gene>
<sequence length="188" mass="20965">MRDHEYKKTARSHPAETFRAGEPASQYGDRPTIPSPSNMHFHTLLLVAPLLALTSAAPEPVSQSVENPVIDRDTDSVTDNLVHPLSKRKCTYNGCKCRKGQPGVFCFNLTETVATMDMPVIVRAASVVDVVIERRIHLERVGASRDFVKMLIAETVDAVRNGKANIDFRNLLPRRTTVVLLVKRFAEE</sequence>